<dbReference type="EnsemblPlants" id="ORUFI12G14830.3">
    <property type="protein sequence ID" value="ORUFI12G14830.3"/>
    <property type="gene ID" value="ORUFI12G14830"/>
</dbReference>
<dbReference type="HOGENOM" id="CLU_644638_0_0_1"/>
<proteinExistence type="predicted"/>
<sequence>MGGTAPPAGEARSARVGNAGDGALSATPRPPGIGVWGMGGSKPVDWCDEEPERRRAQRRRTRPAAASAREYSISPLEEKMVPNSSGLIWQAGRRGWHLASICHLCSRGEETLLTSFKVVLTHKKCASIRGWLGLCCSTPMESLPSWWCDARKAIKKRDRRAFDAGIILVTWLIWKQRNARVFEGHTVLPVNLCAAIEDEWKLLFHCGSPLLFQLCRQPHLRATAEALDRAEEASQVRSQMSSNRCYKRDPRKMTASGQNFLDLTSLDKGLLEKQQYLQSLKTLLVRHCENLRHLPANGLTELHHLTSLEIVACPMLRNVEAKGNLWPMSLKKLDINPCGHIEDSVLMSLQDLTSLRNWVKIKDIAHVDMKAYSEDSSDDDDKIQYFDDSTTNPSPRFVSPIAARVPDQMGYGVMPTGLSSGFDMRP</sequence>
<organism evidence="2 3">
    <name type="scientific">Oryza rufipogon</name>
    <name type="common">Brownbeard rice</name>
    <name type="synonym">Asian wild rice</name>
    <dbReference type="NCBI Taxonomy" id="4529"/>
    <lineage>
        <taxon>Eukaryota</taxon>
        <taxon>Viridiplantae</taxon>
        <taxon>Streptophyta</taxon>
        <taxon>Embryophyta</taxon>
        <taxon>Tracheophyta</taxon>
        <taxon>Spermatophyta</taxon>
        <taxon>Magnoliopsida</taxon>
        <taxon>Liliopsida</taxon>
        <taxon>Poales</taxon>
        <taxon>Poaceae</taxon>
        <taxon>BOP clade</taxon>
        <taxon>Oryzoideae</taxon>
        <taxon>Oryzeae</taxon>
        <taxon>Oryzinae</taxon>
        <taxon>Oryza</taxon>
    </lineage>
</organism>
<dbReference type="Gene3D" id="3.80.10.10">
    <property type="entry name" value="Ribonuclease Inhibitor"/>
    <property type="match status" value="1"/>
</dbReference>
<name>A0A0E0RHU8_ORYRU</name>
<dbReference type="SUPFAM" id="SSF52047">
    <property type="entry name" value="RNI-like"/>
    <property type="match status" value="1"/>
</dbReference>
<dbReference type="InterPro" id="IPR032675">
    <property type="entry name" value="LRR_dom_sf"/>
</dbReference>
<dbReference type="AlphaFoldDB" id="A0A0E0RHU8"/>
<feature type="region of interest" description="Disordered" evidence="1">
    <location>
        <begin position="374"/>
        <end position="398"/>
    </location>
</feature>
<keyword evidence="3" id="KW-1185">Reference proteome</keyword>
<dbReference type="Gramene" id="ORUFI12G14830.3">
    <property type="protein sequence ID" value="ORUFI12G14830.3"/>
    <property type="gene ID" value="ORUFI12G14830"/>
</dbReference>
<reference evidence="2" key="2">
    <citation type="submission" date="2015-06" db="UniProtKB">
        <authorList>
            <consortium name="EnsemblPlants"/>
        </authorList>
    </citation>
    <scope>IDENTIFICATION</scope>
</reference>
<dbReference type="Proteomes" id="UP000008022">
    <property type="component" value="Unassembled WGS sequence"/>
</dbReference>
<reference evidence="3" key="1">
    <citation type="submission" date="2013-06" db="EMBL/GenBank/DDBJ databases">
        <authorList>
            <person name="Zhao Q."/>
        </authorList>
    </citation>
    <scope>NUCLEOTIDE SEQUENCE</scope>
    <source>
        <strain evidence="3">cv. W1943</strain>
    </source>
</reference>
<evidence type="ECO:0000256" key="1">
    <source>
        <dbReference type="SAM" id="MobiDB-lite"/>
    </source>
</evidence>
<evidence type="ECO:0000313" key="2">
    <source>
        <dbReference type="EnsemblPlants" id="ORUFI12G14830.3"/>
    </source>
</evidence>
<accession>A0A0E0RHU8</accession>
<evidence type="ECO:0000313" key="3">
    <source>
        <dbReference type="Proteomes" id="UP000008022"/>
    </source>
</evidence>
<protein>
    <submittedName>
        <fullName evidence="2">Uncharacterized protein</fullName>
    </submittedName>
</protein>
<feature type="region of interest" description="Disordered" evidence="1">
    <location>
        <begin position="1"/>
        <end position="67"/>
    </location>
</feature>